<proteinExistence type="predicted"/>
<dbReference type="EMBL" id="JAPWDO010000010">
    <property type="protein sequence ID" value="KAJ5454941.1"/>
    <property type="molecule type" value="Genomic_DNA"/>
</dbReference>
<feature type="non-terminal residue" evidence="2">
    <location>
        <position position="1"/>
    </location>
</feature>
<name>A0A9X0BFH9_9EURO</name>
<organism evidence="2 3">
    <name type="scientific">Penicillium desertorum</name>
    <dbReference type="NCBI Taxonomy" id="1303715"/>
    <lineage>
        <taxon>Eukaryota</taxon>
        <taxon>Fungi</taxon>
        <taxon>Dikarya</taxon>
        <taxon>Ascomycota</taxon>
        <taxon>Pezizomycotina</taxon>
        <taxon>Eurotiomycetes</taxon>
        <taxon>Eurotiomycetidae</taxon>
        <taxon>Eurotiales</taxon>
        <taxon>Aspergillaceae</taxon>
        <taxon>Penicillium</taxon>
    </lineage>
</organism>
<reference evidence="2" key="1">
    <citation type="submission" date="2022-12" db="EMBL/GenBank/DDBJ databases">
        <authorList>
            <person name="Petersen C."/>
        </authorList>
    </citation>
    <scope>NUCLEOTIDE SEQUENCE</scope>
    <source>
        <strain evidence="2">IBT 17660</strain>
    </source>
</reference>
<comment type="caution">
    <text evidence="2">The sequence shown here is derived from an EMBL/GenBank/DDBJ whole genome shotgun (WGS) entry which is preliminary data.</text>
</comment>
<dbReference type="Proteomes" id="UP001147760">
    <property type="component" value="Unassembled WGS sequence"/>
</dbReference>
<dbReference type="AlphaFoldDB" id="A0A9X0BFH9"/>
<keyword evidence="3" id="KW-1185">Reference proteome</keyword>
<accession>A0A9X0BFH9</accession>
<evidence type="ECO:0000313" key="3">
    <source>
        <dbReference type="Proteomes" id="UP001147760"/>
    </source>
</evidence>
<dbReference type="OrthoDB" id="4341853at2759"/>
<feature type="domain" description="Subtelomeric hrmA-associated cluster protein AFUB-079030/YDR124W-like helical bundle" evidence="1">
    <location>
        <begin position="64"/>
        <end position="152"/>
    </location>
</feature>
<evidence type="ECO:0000313" key="2">
    <source>
        <dbReference type="EMBL" id="KAJ5454941.1"/>
    </source>
</evidence>
<sequence length="192" mass="22451">SLWKVENVEVVCRSGVLRSNTDIVSSELLSNAKGEHVIIAEQAILALFREVRSRTRRLSTPSPRTLKELYQAGFNGLNARVCRNVLYKWVAILRNDKRSLYRERPSWWPENVRYASPGELHGPEIKAVLFHLFYGEYGYASLRKFYCAGRGIRMRDRDQKILKWAFCIRRVFKDHIMLRVYYIGSEFSLSTS</sequence>
<dbReference type="InterPro" id="IPR047092">
    <property type="entry name" value="AFUB_07903/YDR124W-like_hel"/>
</dbReference>
<dbReference type="Pfam" id="PF11001">
    <property type="entry name" value="AFUB_07903_YDR124W_hel"/>
    <property type="match status" value="1"/>
</dbReference>
<gene>
    <name evidence="2" type="ORF">N7530_012710</name>
</gene>
<reference evidence="2" key="2">
    <citation type="journal article" date="2023" name="IMA Fungus">
        <title>Comparative genomic study of the Penicillium genus elucidates a diverse pangenome and 15 lateral gene transfer events.</title>
        <authorList>
            <person name="Petersen C."/>
            <person name="Sorensen T."/>
            <person name="Nielsen M.R."/>
            <person name="Sondergaard T.E."/>
            <person name="Sorensen J.L."/>
            <person name="Fitzpatrick D.A."/>
            <person name="Frisvad J.C."/>
            <person name="Nielsen K.L."/>
        </authorList>
    </citation>
    <scope>NUCLEOTIDE SEQUENCE</scope>
    <source>
        <strain evidence="2">IBT 17660</strain>
    </source>
</reference>
<protein>
    <recommendedName>
        <fullName evidence="1">Subtelomeric hrmA-associated cluster protein AFUB-079030/YDR124W-like helical bundle domain-containing protein</fullName>
    </recommendedName>
</protein>
<evidence type="ECO:0000259" key="1">
    <source>
        <dbReference type="Pfam" id="PF11001"/>
    </source>
</evidence>